<gene>
    <name evidence="1" type="ORF">Scani_71710</name>
</gene>
<reference evidence="1 2" key="1">
    <citation type="submission" date="2019-12" db="EMBL/GenBank/DDBJ databases">
        <title>Whole genome shotgun sequence of Streptomyces caniferus NBRC 15389.</title>
        <authorList>
            <person name="Ichikawa N."/>
            <person name="Kimura A."/>
            <person name="Kitahashi Y."/>
            <person name="Komaki H."/>
            <person name="Tamura T."/>
        </authorList>
    </citation>
    <scope>NUCLEOTIDE SEQUENCE [LARGE SCALE GENOMIC DNA]</scope>
    <source>
        <strain evidence="1 2">NBRC 15389</strain>
    </source>
</reference>
<name>A0A640SHK8_9ACTN</name>
<protein>
    <submittedName>
        <fullName evidence="1">Uncharacterized protein</fullName>
    </submittedName>
</protein>
<organism evidence="1 2">
    <name type="scientific">Streptomyces caniferus</name>
    <dbReference type="NCBI Taxonomy" id="285557"/>
    <lineage>
        <taxon>Bacteria</taxon>
        <taxon>Bacillati</taxon>
        <taxon>Actinomycetota</taxon>
        <taxon>Actinomycetes</taxon>
        <taxon>Kitasatosporales</taxon>
        <taxon>Streptomycetaceae</taxon>
        <taxon>Streptomyces</taxon>
    </lineage>
</organism>
<dbReference type="GeneID" id="96636643"/>
<dbReference type="EMBL" id="BLIN01000005">
    <property type="protein sequence ID" value="GFE10903.1"/>
    <property type="molecule type" value="Genomic_DNA"/>
</dbReference>
<evidence type="ECO:0000313" key="2">
    <source>
        <dbReference type="Proteomes" id="UP000435837"/>
    </source>
</evidence>
<dbReference type="RefSeq" id="WP_246296313.1">
    <property type="nucleotide sequence ID" value="NZ_BAAATH010000001.1"/>
</dbReference>
<dbReference type="AlphaFoldDB" id="A0A640SHK8"/>
<proteinExistence type="predicted"/>
<evidence type="ECO:0000313" key="1">
    <source>
        <dbReference type="EMBL" id="GFE10903.1"/>
    </source>
</evidence>
<dbReference type="Proteomes" id="UP000435837">
    <property type="component" value="Unassembled WGS sequence"/>
</dbReference>
<sequence length="60" mass="6724">MADARTDRIGRVMGNEGRYVQLRPPQGGKEWDVPPEALREPTPEEALHAKVTVANGRWGR</sequence>
<comment type="caution">
    <text evidence="1">The sequence shown here is derived from an EMBL/GenBank/DDBJ whole genome shotgun (WGS) entry which is preliminary data.</text>
</comment>
<accession>A0A640SHK8</accession>